<dbReference type="Proteomes" id="UP000593567">
    <property type="component" value="Unassembled WGS sequence"/>
</dbReference>
<sequence length="66" mass="7551">MNVNIKQRKESESYIDLHVASNDTVTTNPMVYLNIDTDFDDATEIEITRTIADPLCMKEVKVYISP</sequence>
<keyword evidence="2" id="KW-1185">Reference proteome</keyword>
<accession>A0A7J7KPR8</accession>
<reference evidence="1" key="1">
    <citation type="submission" date="2020-06" db="EMBL/GenBank/DDBJ databases">
        <title>Draft genome of Bugula neritina, a colonial animal packing powerful symbionts and potential medicines.</title>
        <authorList>
            <person name="Rayko M."/>
        </authorList>
    </citation>
    <scope>NUCLEOTIDE SEQUENCE [LARGE SCALE GENOMIC DNA]</scope>
    <source>
        <strain evidence="1">Kwan_BN1</strain>
    </source>
</reference>
<organism evidence="1 2">
    <name type="scientific">Bugula neritina</name>
    <name type="common">Brown bryozoan</name>
    <name type="synonym">Sertularia neritina</name>
    <dbReference type="NCBI Taxonomy" id="10212"/>
    <lineage>
        <taxon>Eukaryota</taxon>
        <taxon>Metazoa</taxon>
        <taxon>Spiralia</taxon>
        <taxon>Lophotrochozoa</taxon>
        <taxon>Bryozoa</taxon>
        <taxon>Gymnolaemata</taxon>
        <taxon>Cheilostomatida</taxon>
        <taxon>Flustrina</taxon>
        <taxon>Buguloidea</taxon>
        <taxon>Bugulidae</taxon>
        <taxon>Bugula</taxon>
    </lineage>
</organism>
<gene>
    <name evidence="1" type="ORF">EB796_001559</name>
</gene>
<comment type="caution">
    <text evidence="1">The sequence shown here is derived from an EMBL/GenBank/DDBJ whole genome shotgun (WGS) entry which is preliminary data.</text>
</comment>
<evidence type="ECO:0000313" key="1">
    <source>
        <dbReference type="EMBL" id="KAF6040138.1"/>
    </source>
</evidence>
<dbReference type="AlphaFoldDB" id="A0A7J7KPR8"/>
<dbReference type="EMBL" id="VXIV02000179">
    <property type="protein sequence ID" value="KAF6040138.1"/>
    <property type="molecule type" value="Genomic_DNA"/>
</dbReference>
<evidence type="ECO:0000313" key="2">
    <source>
        <dbReference type="Proteomes" id="UP000593567"/>
    </source>
</evidence>
<name>A0A7J7KPR8_BUGNE</name>
<protein>
    <submittedName>
        <fullName evidence="1">Uncharacterized protein</fullName>
    </submittedName>
</protein>
<proteinExistence type="predicted"/>